<proteinExistence type="predicted"/>
<dbReference type="AlphaFoldDB" id="A0AAQ3MMV0"/>
<protein>
    <submittedName>
        <fullName evidence="1">Uncharacterized protein</fullName>
    </submittedName>
</protein>
<accession>A0AAQ3MMV0</accession>
<evidence type="ECO:0000313" key="2">
    <source>
        <dbReference type="Proteomes" id="UP001374535"/>
    </source>
</evidence>
<evidence type="ECO:0000313" key="1">
    <source>
        <dbReference type="EMBL" id="WVY94299.1"/>
    </source>
</evidence>
<dbReference type="Proteomes" id="UP001374535">
    <property type="component" value="Chromosome 10"/>
</dbReference>
<sequence>MKTESLACHIRKMGNIETWRAGCFPSQRSESVQSRGAWLTENYIAHPDDFQLIVSFLERHHSDQFQSILSSPDSDLHFPLFVEYYDYCYAFYTFSFVFSLQD</sequence>
<name>A0AAQ3MMV0_VIGMU</name>
<organism evidence="1 2">
    <name type="scientific">Vigna mungo</name>
    <name type="common">Black gram</name>
    <name type="synonym">Phaseolus mungo</name>
    <dbReference type="NCBI Taxonomy" id="3915"/>
    <lineage>
        <taxon>Eukaryota</taxon>
        <taxon>Viridiplantae</taxon>
        <taxon>Streptophyta</taxon>
        <taxon>Embryophyta</taxon>
        <taxon>Tracheophyta</taxon>
        <taxon>Spermatophyta</taxon>
        <taxon>Magnoliopsida</taxon>
        <taxon>eudicotyledons</taxon>
        <taxon>Gunneridae</taxon>
        <taxon>Pentapetalae</taxon>
        <taxon>rosids</taxon>
        <taxon>fabids</taxon>
        <taxon>Fabales</taxon>
        <taxon>Fabaceae</taxon>
        <taxon>Papilionoideae</taxon>
        <taxon>50 kb inversion clade</taxon>
        <taxon>NPAAA clade</taxon>
        <taxon>indigoferoid/millettioid clade</taxon>
        <taxon>Phaseoleae</taxon>
        <taxon>Vigna</taxon>
    </lineage>
</organism>
<gene>
    <name evidence="1" type="ORF">V8G54_033387</name>
</gene>
<reference evidence="1 2" key="1">
    <citation type="journal article" date="2023" name="Life. Sci Alliance">
        <title>Evolutionary insights into 3D genome organization and epigenetic landscape of Vigna mungo.</title>
        <authorList>
            <person name="Junaid A."/>
            <person name="Singh B."/>
            <person name="Bhatia S."/>
        </authorList>
    </citation>
    <scope>NUCLEOTIDE SEQUENCE [LARGE SCALE GENOMIC DNA]</scope>
    <source>
        <strain evidence="1">Urdbean</strain>
    </source>
</reference>
<dbReference type="EMBL" id="CP144691">
    <property type="protein sequence ID" value="WVY94299.1"/>
    <property type="molecule type" value="Genomic_DNA"/>
</dbReference>
<keyword evidence="2" id="KW-1185">Reference proteome</keyword>